<organism evidence="2 3">
    <name type="scientific">Stereocaulon virgatum</name>
    <dbReference type="NCBI Taxonomy" id="373712"/>
    <lineage>
        <taxon>Eukaryota</taxon>
        <taxon>Fungi</taxon>
        <taxon>Dikarya</taxon>
        <taxon>Ascomycota</taxon>
        <taxon>Pezizomycotina</taxon>
        <taxon>Lecanoromycetes</taxon>
        <taxon>OSLEUM clade</taxon>
        <taxon>Lecanoromycetidae</taxon>
        <taxon>Lecanorales</taxon>
        <taxon>Lecanorineae</taxon>
        <taxon>Stereocaulaceae</taxon>
        <taxon>Stereocaulon</taxon>
    </lineage>
</organism>
<feature type="compositionally biased region" description="Polar residues" evidence="1">
    <location>
        <begin position="235"/>
        <end position="245"/>
    </location>
</feature>
<feature type="compositionally biased region" description="Low complexity" evidence="1">
    <location>
        <begin position="307"/>
        <end position="320"/>
    </location>
</feature>
<feature type="compositionally biased region" description="Polar residues" evidence="1">
    <location>
        <begin position="564"/>
        <end position="588"/>
    </location>
</feature>
<dbReference type="Proteomes" id="UP001590950">
    <property type="component" value="Unassembled WGS sequence"/>
</dbReference>
<feature type="compositionally biased region" description="Basic and acidic residues" evidence="1">
    <location>
        <begin position="341"/>
        <end position="354"/>
    </location>
</feature>
<proteinExistence type="predicted"/>
<feature type="compositionally biased region" description="Basic and acidic residues" evidence="1">
    <location>
        <begin position="527"/>
        <end position="551"/>
    </location>
</feature>
<feature type="region of interest" description="Disordered" evidence="1">
    <location>
        <begin position="1"/>
        <end position="588"/>
    </location>
</feature>
<name>A0ABR4A445_9LECA</name>
<dbReference type="EMBL" id="JBEFKJ010000022">
    <property type="protein sequence ID" value="KAL2040284.1"/>
    <property type="molecule type" value="Genomic_DNA"/>
</dbReference>
<protein>
    <submittedName>
        <fullName evidence="2">Uncharacterized protein</fullName>
    </submittedName>
</protein>
<evidence type="ECO:0000256" key="1">
    <source>
        <dbReference type="SAM" id="MobiDB-lite"/>
    </source>
</evidence>
<keyword evidence="3" id="KW-1185">Reference proteome</keyword>
<reference evidence="2 3" key="1">
    <citation type="submission" date="2024-09" db="EMBL/GenBank/DDBJ databases">
        <title>Rethinking Asexuality: The Enigmatic Case of Functional Sexual Genes in Lepraria (Stereocaulaceae).</title>
        <authorList>
            <person name="Doellman M."/>
            <person name="Sun Y."/>
            <person name="Barcenas-Pena A."/>
            <person name="Lumbsch H.T."/>
            <person name="Grewe F."/>
        </authorList>
    </citation>
    <scope>NUCLEOTIDE SEQUENCE [LARGE SCALE GENOMIC DNA]</scope>
    <source>
        <strain evidence="2 3">Mercado 3170</strain>
    </source>
</reference>
<feature type="compositionally biased region" description="Polar residues" evidence="1">
    <location>
        <begin position="437"/>
        <end position="451"/>
    </location>
</feature>
<gene>
    <name evidence="2" type="ORF">N7G274_007187</name>
</gene>
<feature type="compositionally biased region" description="Basic residues" evidence="1">
    <location>
        <begin position="516"/>
        <end position="526"/>
    </location>
</feature>
<feature type="compositionally biased region" description="Low complexity" evidence="1">
    <location>
        <begin position="410"/>
        <end position="422"/>
    </location>
</feature>
<sequence>MSSRSPSGVASLRARFEQQGEDTSPPSRGRSPAGSVTSSSSRPLSKVRTSFVAVEPSGQMASELGSKVLDSVNEAVSGDGSQTSKPAVTGMNGEATDKPKTNGNGVHPLDTANPAINVTEAQSPAQPTSTSKPEAAADTNPDKLVSTATDVTASMLPADPKDESAVSGGAALADETPGLGSILKGSPFEEQELKKAGTSKSSKPTAAAGATQSSKAQSKAPSAGPVNGKPKEAQTTKSAPSQHISVQAKAPSASNTIGQVKDVPAAKPPPELKQKAAPPAPIETQTAAASATSTAPEASETKQQDNTTSAPLTPTSATAAVKQPLSKAPATVKPASPKAVLSKEPKDTIKDSRKQASRPSGFPKPPTAPISKPEVSASTSTEKSVKKSETAALTATKPKPKSPTRPLRLPTSVTAPTAASAAKLDGAPPSMGDRKSVNTASVTRGRANSNPKALGPKASRASLPAGSKPLEKVKAAKSRMSMAGAPAAPGGFLERMMRPTQSSAQKTHEKVEPKTPPKRSHPVRPKRTSEGSDKSKSEHGETKVEQPKEQLAEANQPPAEVREATSTNGANESANEPASATSAEVTVQ</sequence>
<feature type="compositionally biased region" description="Basic and acidic residues" evidence="1">
    <location>
        <begin position="506"/>
        <end position="515"/>
    </location>
</feature>
<feature type="compositionally biased region" description="Low complexity" evidence="1">
    <location>
        <begin position="283"/>
        <end position="298"/>
    </location>
</feature>
<feature type="compositionally biased region" description="Polar residues" evidence="1">
    <location>
        <begin position="114"/>
        <end position="132"/>
    </location>
</feature>
<comment type="caution">
    <text evidence="2">The sequence shown here is derived from an EMBL/GenBank/DDBJ whole genome shotgun (WGS) entry which is preliminary data.</text>
</comment>
<evidence type="ECO:0000313" key="2">
    <source>
        <dbReference type="EMBL" id="KAL2040284.1"/>
    </source>
</evidence>
<evidence type="ECO:0000313" key="3">
    <source>
        <dbReference type="Proteomes" id="UP001590950"/>
    </source>
</evidence>
<feature type="compositionally biased region" description="Low complexity" evidence="1">
    <location>
        <begin position="205"/>
        <end position="225"/>
    </location>
</feature>
<feature type="compositionally biased region" description="Low complexity" evidence="1">
    <location>
        <begin position="24"/>
        <end position="35"/>
    </location>
</feature>
<accession>A0ABR4A445</accession>